<comment type="caution">
    <text evidence="1">The sequence shown here is derived from an EMBL/GenBank/DDBJ whole genome shotgun (WGS) entry which is preliminary data.</text>
</comment>
<keyword evidence="2" id="KW-1185">Reference proteome</keyword>
<dbReference type="AlphaFoldDB" id="A0A512IS35"/>
<evidence type="ECO:0000313" key="1">
    <source>
        <dbReference type="EMBL" id="GEP00514.1"/>
    </source>
</evidence>
<name>A0A512IS35_9HYPH</name>
<dbReference type="Proteomes" id="UP000321258">
    <property type="component" value="Unassembled WGS sequence"/>
</dbReference>
<gene>
    <name evidence="1" type="ORF">MHA02_29010</name>
</gene>
<evidence type="ECO:0000313" key="2">
    <source>
        <dbReference type="Proteomes" id="UP000321258"/>
    </source>
</evidence>
<organism evidence="1 2">
    <name type="scientific">Methylobacterium haplocladii</name>
    <dbReference type="NCBI Taxonomy" id="1176176"/>
    <lineage>
        <taxon>Bacteria</taxon>
        <taxon>Pseudomonadati</taxon>
        <taxon>Pseudomonadota</taxon>
        <taxon>Alphaproteobacteria</taxon>
        <taxon>Hyphomicrobiales</taxon>
        <taxon>Methylobacteriaceae</taxon>
        <taxon>Methylobacterium</taxon>
    </lineage>
</organism>
<dbReference type="RefSeq" id="WP_147079871.1">
    <property type="nucleotide sequence ID" value="NZ_BJZT01000032.1"/>
</dbReference>
<dbReference type="OrthoDB" id="8445504at2"/>
<protein>
    <submittedName>
        <fullName evidence="1">Uncharacterized protein</fullName>
    </submittedName>
</protein>
<sequence length="158" mass="17725">MPTQAELIGLANRIAERMKGEDPHEGSKPMLGFSVGEWTLIEAALRASPDRDEGERVRTLDDRLKAAGLYTLPEMMGVTPLTRWKIPVGMAGDLEFFGRWLDRRASEYLRMRASRDLADKGEADELHEWVLAHSAAFSEIRTNFKAATGAIAQEEKPR</sequence>
<accession>A0A512IS35</accession>
<reference evidence="1 2" key="1">
    <citation type="submission" date="2019-07" db="EMBL/GenBank/DDBJ databases">
        <title>Whole genome shotgun sequence of Methylobacterium haplocladii NBRC 107714.</title>
        <authorList>
            <person name="Hosoyama A."/>
            <person name="Uohara A."/>
            <person name="Ohji S."/>
            <person name="Ichikawa N."/>
        </authorList>
    </citation>
    <scope>NUCLEOTIDE SEQUENCE [LARGE SCALE GENOMIC DNA]</scope>
    <source>
        <strain evidence="1 2">NBRC 107714</strain>
    </source>
</reference>
<proteinExistence type="predicted"/>
<dbReference type="EMBL" id="BJZT01000032">
    <property type="protein sequence ID" value="GEP00514.1"/>
    <property type="molecule type" value="Genomic_DNA"/>
</dbReference>